<reference evidence="1 2" key="1">
    <citation type="submission" date="2017-01" db="EMBL/GenBank/DDBJ databases">
        <authorList>
            <person name="Mah S.A."/>
            <person name="Swanson W.J."/>
            <person name="Moy G.W."/>
            <person name="Vacquier V.D."/>
        </authorList>
    </citation>
    <scope>NUCLEOTIDE SEQUENCE [LARGE SCALE GENOMIC DNA]</scope>
    <source>
        <strain evidence="1 2">GSMNP</strain>
    </source>
</reference>
<feature type="non-terminal residue" evidence="1">
    <location>
        <position position="10"/>
    </location>
</feature>
<evidence type="ECO:0000313" key="2">
    <source>
        <dbReference type="Proteomes" id="UP000187283"/>
    </source>
</evidence>
<sequence>MTDFSLTMKL</sequence>
<proteinExistence type="predicted"/>
<comment type="caution">
    <text evidence="1">The sequence shown here is derived from an EMBL/GenBank/DDBJ whole genome shotgun (WGS) entry which is preliminary data.</text>
</comment>
<keyword evidence="2" id="KW-1185">Reference proteome</keyword>
<dbReference type="EMBL" id="LSSN01004281">
    <property type="protein sequence ID" value="OMJ11799.1"/>
    <property type="molecule type" value="Genomic_DNA"/>
</dbReference>
<accession>A0A1R1XAY6</accession>
<organism evidence="1 2">
    <name type="scientific">Smittium culicis</name>
    <dbReference type="NCBI Taxonomy" id="133412"/>
    <lineage>
        <taxon>Eukaryota</taxon>
        <taxon>Fungi</taxon>
        <taxon>Fungi incertae sedis</taxon>
        <taxon>Zoopagomycota</taxon>
        <taxon>Kickxellomycotina</taxon>
        <taxon>Harpellomycetes</taxon>
        <taxon>Harpellales</taxon>
        <taxon>Legeriomycetaceae</taxon>
        <taxon>Smittium</taxon>
    </lineage>
</organism>
<evidence type="ECO:0000313" key="1">
    <source>
        <dbReference type="EMBL" id="OMJ11799.1"/>
    </source>
</evidence>
<protein>
    <submittedName>
        <fullName evidence="1">Uncharacterized protein</fullName>
    </submittedName>
</protein>
<name>A0A1R1XAY6_9FUNG</name>
<gene>
    <name evidence="1" type="ORF">AYI70_g9479</name>
</gene>
<dbReference type="Proteomes" id="UP000187283">
    <property type="component" value="Unassembled WGS sequence"/>
</dbReference>